<sequence length="324" mass="36484">LERLQEAVSPAAFHNSGQRRDPPKCHPNTRVAMIVYSDSKYPEDKSMNSLILWLYGPAGSGKSAIAQTIADLLSKEKYLLASYFFSRFDSTRNHERSIIPTIAYQLATNIPQVKDLVCAAIDADPLLFTRSLAAQTTSLIVEPLQYLNDSGYFNEPKPLRVVIVDGLDECDDRKGQLDILRTISDSFHQYRLPLLFLIASRPEHDIFHAFASGHLRDLSSRLALDDEYMPSADIELFLADSFNSIKETHPFKSQIPPEWPGPEVLQQLVGKSSGQFIYAATVVKFVESTRHKPANRLEIILGLRPPVRDLPFAELDALYHQIFA</sequence>
<evidence type="ECO:0000256" key="1">
    <source>
        <dbReference type="ARBA" id="ARBA00022737"/>
    </source>
</evidence>
<feature type="domain" description="Nephrocystin 3-like N-terminal" evidence="3">
    <location>
        <begin position="46"/>
        <end position="201"/>
    </location>
</feature>
<evidence type="ECO:0000313" key="4">
    <source>
        <dbReference type="EMBL" id="KDR79589.1"/>
    </source>
</evidence>
<evidence type="ECO:0000313" key="5">
    <source>
        <dbReference type="Proteomes" id="UP000027222"/>
    </source>
</evidence>
<dbReference type="OrthoDB" id="4760524at2759"/>
<accession>A0A067TI56</accession>
<feature type="region of interest" description="Disordered" evidence="2">
    <location>
        <begin position="1"/>
        <end position="24"/>
    </location>
</feature>
<dbReference type="AlphaFoldDB" id="A0A067TI56"/>
<dbReference type="SUPFAM" id="SSF52540">
    <property type="entry name" value="P-loop containing nucleoside triphosphate hydrolases"/>
    <property type="match status" value="1"/>
</dbReference>
<dbReference type="Proteomes" id="UP000027222">
    <property type="component" value="Unassembled WGS sequence"/>
</dbReference>
<evidence type="ECO:0000259" key="3">
    <source>
        <dbReference type="Pfam" id="PF24883"/>
    </source>
</evidence>
<dbReference type="EMBL" id="KL142373">
    <property type="protein sequence ID" value="KDR79589.1"/>
    <property type="molecule type" value="Genomic_DNA"/>
</dbReference>
<dbReference type="PANTHER" id="PTHR10039:SF14">
    <property type="entry name" value="NACHT DOMAIN-CONTAINING PROTEIN"/>
    <property type="match status" value="1"/>
</dbReference>
<feature type="non-terminal residue" evidence="4">
    <location>
        <position position="324"/>
    </location>
</feature>
<proteinExistence type="predicted"/>
<dbReference type="PANTHER" id="PTHR10039">
    <property type="entry name" value="AMELOGENIN"/>
    <property type="match status" value="1"/>
</dbReference>
<name>A0A067TI56_GALM3</name>
<dbReference type="HOGENOM" id="CLU_000288_6_10_1"/>
<dbReference type="InterPro" id="IPR056884">
    <property type="entry name" value="NPHP3-like_N"/>
</dbReference>
<gene>
    <name evidence="4" type="ORF">GALMADRAFT_19964</name>
</gene>
<evidence type="ECO:0000256" key="2">
    <source>
        <dbReference type="SAM" id="MobiDB-lite"/>
    </source>
</evidence>
<dbReference type="STRING" id="685588.A0A067TI56"/>
<keyword evidence="5" id="KW-1185">Reference proteome</keyword>
<feature type="non-terminal residue" evidence="4">
    <location>
        <position position="1"/>
    </location>
</feature>
<reference evidence="5" key="1">
    <citation type="journal article" date="2014" name="Proc. Natl. Acad. Sci. U.S.A.">
        <title>Extensive sampling of basidiomycete genomes demonstrates inadequacy of the white-rot/brown-rot paradigm for wood decay fungi.</title>
        <authorList>
            <person name="Riley R."/>
            <person name="Salamov A.A."/>
            <person name="Brown D.W."/>
            <person name="Nagy L.G."/>
            <person name="Floudas D."/>
            <person name="Held B.W."/>
            <person name="Levasseur A."/>
            <person name="Lombard V."/>
            <person name="Morin E."/>
            <person name="Otillar R."/>
            <person name="Lindquist E.A."/>
            <person name="Sun H."/>
            <person name="LaButti K.M."/>
            <person name="Schmutz J."/>
            <person name="Jabbour D."/>
            <person name="Luo H."/>
            <person name="Baker S.E."/>
            <person name="Pisabarro A.G."/>
            <person name="Walton J.D."/>
            <person name="Blanchette R.A."/>
            <person name="Henrissat B."/>
            <person name="Martin F."/>
            <person name="Cullen D."/>
            <person name="Hibbett D.S."/>
            <person name="Grigoriev I.V."/>
        </authorList>
    </citation>
    <scope>NUCLEOTIDE SEQUENCE [LARGE SCALE GENOMIC DNA]</scope>
    <source>
        <strain evidence="5">CBS 339.88</strain>
    </source>
</reference>
<dbReference type="Gene3D" id="3.40.50.300">
    <property type="entry name" value="P-loop containing nucleotide triphosphate hydrolases"/>
    <property type="match status" value="1"/>
</dbReference>
<keyword evidence="1" id="KW-0677">Repeat</keyword>
<dbReference type="InterPro" id="IPR027417">
    <property type="entry name" value="P-loop_NTPase"/>
</dbReference>
<dbReference type="Pfam" id="PF24883">
    <property type="entry name" value="NPHP3_N"/>
    <property type="match status" value="1"/>
</dbReference>
<organism evidence="4 5">
    <name type="scientific">Galerina marginata (strain CBS 339.88)</name>
    <dbReference type="NCBI Taxonomy" id="685588"/>
    <lineage>
        <taxon>Eukaryota</taxon>
        <taxon>Fungi</taxon>
        <taxon>Dikarya</taxon>
        <taxon>Basidiomycota</taxon>
        <taxon>Agaricomycotina</taxon>
        <taxon>Agaricomycetes</taxon>
        <taxon>Agaricomycetidae</taxon>
        <taxon>Agaricales</taxon>
        <taxon>Agaricineae</taxon>
        <taxon>Strophariaceae</taxon>
        <taxon>Galerina</taxon>
    </lineage>
</organism>
<protein>
    <recommendedName>
        <fullName evidence="3">Nephrocystin 3-like N-terminal domain-containing protein</fullName>
    </recommendedName>
</protein>